<dbReference type="EMBL" id="VHSG01000048">
    <property type="protein sequence ID" value="TQV65840.1"/>
    <property type="molecule type" value="Genomic_DNA"/>
</dbReference>
<sequence length="128" mass="14748">MAEIEVIVEKDEENERPIPTVWRPVFSSIVDAFVKKDYSLSYKITGISSISNETAKYIKENIEDYGEELIPLPKETWKSSVYIWMGNHWDVLIDLWTAGEGRSDLVLRARVSESENGYTIDIVMVYVP</sequence>
<keyword evidence="3" id="KW-1185">Reference proteome</keyword>
<organism evidence="2 3">
    <name type="scientific">Exilibacterium tricleocarpae</name>
    <dbReference type="NCBI Taxonomy" id="2591008"/>
    <lineage>
        <taxon>Bacteria</taxon>
        <taxon>Pseudomonadati</taxon>
        <taxon>Pseudomonadota</taxon>
        <taxon>Gammaproteobacteria</taxon>
        <taxon>Cellvibrionales</taxon>
        <taxon>Cellvibrionaceae</taxon>
        <taxon>Exilibacterium</taxon>
    </lineage>
</organism>
<evidence type="ECO:0000313" key="2">
    <source>
        <dbReference type="EMBL" id="TQV65840.1"/>
    </source>
</evidence>
<dbReference type="OrthoDB" id="1149888at2"/>
<proteinExistence type="predicted"/>
<protein>
    <recommendedName>
        <fullName evidence="1">DUF7668 domain-containing protein</fullName>
    </recommendedName>
</protein>
<evidence type="ECO:0000259" key="1">
    <source>
        <dbReference type="Pfam" id="PF24705"/>
    </source>
</evidence>
<reference evidence="2 3" key="1">
    <citation type="submission" date="2019-06" db="EMBL/GenBank/DDBJ databases">
        <title>Whole genome sequence for Cellvibrionaceae sp. R142.</title>
        <authorList>
            <person name="Wang G."/>
        </authorList>
    </citation>
    <scope>NUCLEOTIDE SEQUENCE [LARGE SCALE GENOMIC DNA]</scope>
    <source>
        <strain evidence="2 3">R142</strain>
    </source>
</reference>
<accession>A0A545SLH8</accession>
<gene>
    <name evidence="2" type="ORF">FKG94_27940</name>
</gene>
<feature type="domain" description="DUF7668" evidence="1">
    <location>
        <begin position="30"/>
        <end position="128"/>
    </location>
</feature>
<dbReference type="AlphaFoldDB" id="A0A545SLH8"/>
<dbReference type="Pfam" id="PF24705">
    <property type="entry name" value="DUF7668"/>
    <property type="match status" value="1"/>
</dbReference>
<dbReference type="InterPro" id="IPR056085">
    <property type="entry name" value="DUF7668"/>
</dbReference>
<evidence type="ECO:0000313" key="3">
    <source>
        <dbReference type="Proteomes" id="UP000319732"/>
    </source>
</evidence>
<dbReference type="Proteomes" id="UP000319732">
    <property type="component" value="Unassembled WGS sequence"/>
</dbReference>
<dbReference type="RefSeq" id="WP_142930252.1">
    <property type="nucleotide sequence ID" value="NZ_ML660123.1"/>
</dbReference>
<name>A0A545SLH8_9GAMM</name>
<comment type="caution">
    <text evidence="2">The sequence shown here is derived from an EMBL/GenBank/DDBJ whole genome shotgun (WGS) entry which is preliminary data.</text>
</comment>